<evidence type="ECO:0000313" key="9">
    <source>
        <dbReference type="EMBL" id="SEA23093.1"/>
    </source>
</evidence>
<feature type="domain" description="PAS" evidence="6">
    <location>
        <begin position="474"/>
        <end position="521"/>
    </location>
</feature>
<sequence>MQMDKDTLPEQNKTPFHYRLRQLGLPVAIFIVGTVLSISLAKHEANRQRLELEDRFKATVQQTTRVLQEKVDRFTLLMKAGRGLVLNHPDAPTLQLNRRWHQMFDSYEMRYSDFGIIGLSYTRYLAPDERQAFVDRFNQESPRKLTIFPPPAPNQPSFLVMHLTPAAVESRMLGYDIYNGDSRRKAALQAMTSGTMSATQPLSLLPTDINSLDYLLLLPVQTNAAFLGWVTLGFSMSQLVQESLNDLTNPLRIQLIDPRQGSQSISYDSHPELGQPEPSLQHAASLTLAGQEIHLQISPLDPDLHREASSQYHGPTLISGLSLTLLVASLLLFFIQARHQALRLSNHMAARADEMYKRYRTLFTQSPEAIVVHVNGVVELANEHAAALFGCNSPDKLVQRSIDTLVHPDSLSFVRDRGAALERGEALKPAEQKLMRLDGSTFEAEVSSTMIQYRGKQAIQVMFRDITSDKAQRQESRIAQAVFRHSHDAIMVTDGRGRIELVNAAFQKLTGYAPAAMTGRNVSVLNSGHHDSSFFHRMWMALINTGEWSGDIVNRTREGRLYIQETNITAVKDEQQQTQHYVCLMRDVTEQRRGLDYTQLQALKEQLAQTHGLSQ</sequence>
<dbReference type="RefSeq" id="WP_091823029.1">
    <property type="nucleotide sequence ID" value="NZ_FNRJ01000002.1"/>
</dbReference>
<dbReference type="SUPFAM" id="SSF55785">
    <property type="entry name" value="PYP-like sensor domain (PAS domain)"/>
    <property type="match status" value="2"/>
</dbReference>
<dbReference type="GO" id="GO:0007165">
    <property type="term" value="P:signal transduction"/>
    <property type="evidence" value="ECO:0007669"/>
    <property type="project" value="UniProtKB-ARBA"/>
</dbReference>
<dbReference type="AlphaFoldDB" id="A0A1H3ZH61"/>
<dbReference type="CDD" id="cd00130">
    <property type="entry name" value="PAS"/>
    <property type="match status" value="2"/>
</dbReference>
<dbReference type="Gene3D" id="3.30.450.350">
    <property type="entry name" value="CHASE domain"/>
    <property type="match status" value="1"/>
</dbReference>
<dbReference type="InterPro" id="IPR042240">
    <property type="entry name" value="CHASE_sf"/>
</dbReference>
<dbReference type="SMART" id="SM00091">
    <property type="entry name" value="PAS"/>
    <property type="match status" value="2"/>
</dbReference>
<dbReference type="InterPro" id="IPR000014">
    <property type="entry name" value="PAS"/>
</dbReference>
<feature type="transmembrane region" description="Helical" evidence="5">
    <location>
        <begin position="20"/>
        <end position="41"/>
    </location>
</feature>
<dbReference type="Gene3D" id="3.30.450.20">
    <property type="entry name" value="PAS domain"/>
    <property type="match status" value="2"/>
</dbReference>
<dbReference type="SMART" id="SM00086">
    <property type="entry name" value="PAC"/>
    <property type="match status" value="2"/>
</dbReference>
<dbReference type="PROSITE" id="PS50113">
    <property type="entry name" value="PAC"/>
    <property type="match status" value="1"/>
</dbReference>
<feature type="domain" description="PAC" evidence="7">
    <location>
        <begin position="546"/>
        <end position="600"/>
    </location>
</feature>
<dbReference type="InterPro" id="IPR052155">
    <property type="entry name" value="Biofilm_reg_signaling"/>
</dbReference>
<keyword evidence="2 5" id="KW-0812">Transmembrane</keyword>
<evidence type="ECO:0000259" key="6">
    <source>
        <dbReference type="PROSITE" id="PS50112"/>
    </source>
</evidence>
<reference evidence="10" key="1">
    <citation type="submission" date="2016-10" db="EMBL/GenBank/DDBJ databases">
        <authorList>
            <person name="Varghese N."/>
            <person name="Submissions S."/>
        </authorList>
    </citation>
    <scope>NUCLEOTIDE SEQUENCE [LARGE SCALE GENOMIC DNA]</scope>
    <source>
        <strain evidence="10">DSM 11526</strain>
    </source>
</reference>
<evidence type="ECO:0000256" key="2">
    <source>
        <dbReference type="ARBA" id="ARBA00022692"/>
    </source>
</evidence>
<evidence type="ECO:0000313" key="10">
    <source>
        <dbReference type="Proteomes" id="UP000242469"/>
    </source>
</evidence>
<evidence type="ECO:0000256" key="4">
    <source>
        <dbReference type="ARBA" id="ARBA00023136"/>
    </source>
</evidence>
<dbReference type="NCBIfam" id="TIGR00229">
    <property type="entry name" value="sensory_box"/>
    <property type="match status" value="2"/>
</dbReference>
<evidence type="ECO:0000259" key="7">
    <source>
        <dbReference type="PROSITE" id="PS50113"/>
    </source>
</evidence>
<dbReference type="PROSITE" id="PS50112">
    <property type="entry name" value="PAS"/>
    <property type="match status" value="1"/>
</dbReference>
<dbReference type="Proteomes" id="UP000242469">
    <property type="component" value="Unassembled WGS sequence"/>
</dbReference>
<dbReference type="STRING" id="1122198.SAMN02745729_10241"/>
<dbReference type="InterPro" id="IPR006189">
    <property type="entry name" value="CHASE_dom"/>
</dbReference>
<protein>
    <submittedName>
        <fullName evidence="9">PAS domain S-box-containing protein</fullName>
    </submittedName>
</protein>
<gene>
    <name evidence="9" type="ORF">SAMN02745729_10241</name>
</gene>
<organism evidence="9 10">
    <name type="scientific">Marinobacterium iners DSM 11526</name>
    <dbReference type="NCBI Taxonomy" id="1122198"/>
    <lineage>
        <taxon>Bacteria</taxon>
        <taxon>Pseudomonadati</taxon>
        <taxon>Pseudomonadota</taxon>
        <taxon>Gammaproteobacteria</taxon>
        <taxon>Oceanospirillales</taxon>
        <taxon>Oceanospirillaceae</taxon>
        <taxon>Marinobacterium</taxon>
    </lineage>
</organism>
<evidence type="ECO:0000256" key="3">
    <source>
        <dbReference type="ARBA" id="ARBA00022989"/>
    </source>
</evidence>
<dbReference type="GO" id="GO:0003824">
    <property type="term" value="F:catalytic activity"/>
    <property type="evidence" value="ECO:0007669"/>
    <property type="project" value="UniProtKB-ARBA"/>
</dbReference>
<feature type="transmembrane region" description="Helical" evidence="5">
    <location>
        <begin position="316"/>
        <end position="335"/>
    </location>
</feature>
<evidence type="ECO:0000259" key="8">
    <source>
        <dbReference type="PROSITE" id="PS50839"/>
    </source>
</evidence>
<dbReference type="PANTHER" id="PTHR44757:SF2">
    <property type="entry name" value="BIOFILM ARCHITECTURE MAINTENANCE PROTEIN MBAA"/>
    <property type="match status" value="1"/>
</dbReference>
<dbReference type="GO" id="GO:0016020">
    <property type="term" value="C:membrane"/>
    <property type="evidence" value="ECO:0007669"/>
    <property type="project" value="UniProtKB-SubCell"/>
</dbReference>
<dbReference type="InterPro" id="IPR001610">
    <property type="entry name" value="PAC"/>
</dbReference>
<evidence type="ECO:0000256" key="5">
    <source>
        <dbReference type="SAM" id="Phobius"/>
    </source>
</evidence>
<dbReference type="PROSITE" id="PS50839">
    <property type="entry name" value="CHASE"/>
    <property type="match status" value="1"/>
</dbReference>
<name>A0A1H3ZH61_9GAMM</name>
<proteinExistence type="predicted"/>
<dbReference type="InterPro" id="IPR035965">
    <property type="entry name" value="PAS-like_dom_sf"/>
</dbReference>
<feature type="domain" description="CHASE" evidence="8">
    <location>
        <begin position="115"/>
        <end position="248"/>
    </location>
</feature>
<dbReference type="EMBL" id="FNRJ01000002">
    <property type="protein sequence ID" value="SEA23093.1"/>
    <property type="molecule type" value="Genomic_DNA"/>
</dbReference>
<keyword evidence="4 5" id="KW-0472">Membrane</keyword>
<dbReference type="OrthoDB" id="9813903at2"/>
<dbReference type="Pfam" id="PF03924">
    <property type="entry name" value="CHASE"/>
    <property type="match status" value="1"/>
</dbReference>
<keyword evidence="10" id="KW-1185">Reference proteome</keyword>
<accession>A0A1H3ZH61</accession>
<dbReference type="InterPro" id="IPR000700">
    <property type="entry name" value="PAS-assoc_C"/>
</dbReference>
<dbReference type="SMART" id="SM01079">
    <property type="entry name" value="CHASE"/>
    <property type="match status" value="1"/>
</dbReference>
<dbReference type="Pfam" id="PF13426">
    <property type="entry name" value="PAS_9"/>
    <property type="match status" value="2"/>
</dbReference>
<keyword evidence="3 5" id="KW-1133">Transmembrane helix</keyword>
<comment type="subcellular location">
    <subcellularLocation>
        <location evidence="1">Membrane</location>
    </subcellularLocation>
</comment>
<dbReference type="PANTHER" id="PTHR44757">
    <property type="entry name" value="DIGUANYLATE CYCLASE DGCP"/>
    <property type="match status" value="1"/>
</dbReference>
<evidence type="ECO:0000256" key="1">
    <source>
        <dbReference type="ARBA" id="ARBA00004370"/>
    </source>
</evidence>